<gene>
    <name evidence="2" type="ORF">B5P45_09955</name>
</gene>
<organism evidence="2 3">
    <name type="scientific">Phyllobacterium zundukense</name>
    <dbReference type="NCBI Taxonomy" id="1867719"/>
    <lineage>
        <taxon>Bacteria</taxon>
        <taxon>Pseudomonadati</taxon>
        <taxon>Pseudomonadota</taxon>
        <taxon>Alphaproteobacteria</taxon>
        <taxon>Hyphomicrobiales</taxon>
        <taxon>Phyllobacteriaceae</taxon>
        <taxon>Phyllobacterium</taxon>
    </lineage>
</organism>
<comment type="caution">
    <text evidence="2">The sequence shown here is derived from an EMBL/GenBank/DDBJ whole genome shotgun (WGS) entry which is preliminary data.</text>
</comment>
<reference evidence="2 3" key="1">
    <citation type="journal article" date="2017" name="Int J Environ Stud">
        <title>Does the Miocene-Pliocene relict legume Oxytropis triphylla form nitrogen-fixing nodules with a combination of bacterial strains?</title>
        <authorList>
            <person name="Safronova V."/>
            <person name="Belimov A."/>
            <person name="Sazanova A."/>
            <person name="Kuznetsova I."/>
            <person name="Popova J."/>
            <person name="Andronov E."/>
            <person name="Verkhozina A."/>
            <person name="Tikhonovich I."/>
        </authorList>
    </citation>
    <scope>NUCLEOTIDE SEQUENCE [LARGE SCALE GENOMIC DNA]</scope>
    <source>
        <strain evidence="2 3">Tri-38</strain>
    </source>
</reference>
<evidence type="ECO:0000313" key="2">
    <source>
        <dbReference type="EMBL" id="PIO44978.1"/>
    </source>
</evidence>
<dbReference type="EMBL" id="MZMT01000025">
    <property type="protein sequence ID" value="PIO44978.1"/>
    <property type="molecule type" value="Genomic_DNA"/>
</dbReference>
<feature type="compositionally biased region" description="Polar residues" evidence="1">
    <location>
        <begin position="1"/>
        <end position="14"/>
    </location>
</feature>
<dbReference type="KEGG" id="pht:BLM14_21595"/>
<protein>
    <submittedName>
        <fullName evidence="2">Twin-arginine translocation pathway signal</fullName>
    </submittedName>
</protein>
<evidence type="ECO:0000256" key="1">
    <source>
        <dbReference type="SAM" id="MobiDB-lite"/>
    </source>
</evidence>
<sequence length="191" mass="21331">MVTIFNRNPVSQDTPDPALRKGMSRRDVLKRGGTASLGAILIISGSSIIHPQFAWGLETSNLKPETMATLIQLARDIYPHDHIPDRFYAIAVKPYDAKAGEDPKQKKMIEDGITDLDKRVGKGGYLGLGWEDDRLAILRKIEDTPFFQTVRGGLVTGLYNQEEVWPLFGYEGESFSKGGYIARGFSDIEWL</sequence>
<dbReference type="OrthoDB" id="4929908at2"/>
<keyword evidence="3" id="KW-1185">Reference proteome</keyword>
<evidence type="ECO:0000313" key="3">
    <source>
        <dbReference type="Proteomes" id="UP000232163"/>
    </source>
</evidence>
<name>A0A2N9VZR0_9HYPH</name>
<accession>A0A2N9VZR0</accession>
<dbReference type="RefSeq" id="WP_100001986.1">
    <property type="nucleotide sequence ID" value="NZ_CP017941.1"/>
</dbReference>
<dbReference type="AlphaFoldDB" id="A0A2N9VZR0"/>
<proteinExistence type="predicted"/>
<feature type="region of interest" description="Disordered" evidence="1">
    <location>
        <begin position="1"/>
        <end position="20"/>
    </location>
</feature>
<dbReference type="Proteomes" id="UP000232163">
    <property type="component" value="Unassembled WGS sequence"/>
</dbReference>